<feature type="domain" description="PAC" evidence="3">
    <location>
        <begin position="348"/>
        <end position="400"/>
    </location>
</feature>
<keyword evidence="7" id="KW-1185">Reference proteome</keyword>
<keyword evidence="1" id="KW-0175">Coiled coil</keyword>
<gene>
    <name evidence="6" type="ORF">I5677_12730</name>
</gene>
<dbReference type="CDD" id="cd01948">
    <property type="entry name" value="EAL"/>
    <property type="match status" value="1"/>
</dbReference>
<evidence type="ECO:0000313" key="7">
    <source>
        <dbReference type="Proteomes" id="UP000623269"/>
    </source>
</evidence>
<dbReference type="PROSITE" id="PS50887">
    <property type="entry name" value="GGDEF"/>
    <property type="match status" value="1"/>
</dbReference>
<dbReference type="AlphaFoldDB" id="A0A8J7H3U9"/>
<dbReference type="PROSITE" id="PS50112">
    <property type="entry name" value="PAS"/>
    <property type="match status" value="1"/>
</dbReference>
<organism evidence="6 7">
    <name type="scientific">Mobilitalea sibirica</name>
    <dbReference type="NCBI Taxonomy" id="1462919"/>
    <lineage>
        <taxon>Bacteria</taxon>
        <taxon>Bacillati</taxon>
        <taxon>Bacillota</taxon>
        <taxon>Clostridia</taxon>
        <taxon>Lachnospirales</taxon>
        <taxon>Lachnospiraceae</taxon>
        <taxon>Mobilitalea</taxon>
    </lineage>
</organism>
<feature type="domain" description="GGDEF" evidence="5">
    <location>
        <begin position="564"/>
        <end position="696"/>
    </location>
</feature>
<protein>
    <submittedName>
        <fullName evidence="6">EAL domain-containing protein</fullName>
    </submittedName>
</protein>
<dbReference type="InterPro" id="IPR000160">
    <property type="entry name" value="GGDEF_dom"/>
</dbReference>
<dbReference type="PROSITE" id="PS50883">
    <property type="entry name" value="EAL"/>
    <property type="match status" value="1"/>
</dbReference>
<reference evidence="6" key="1">
    <citation type="submission" date="2020-12" db="EMBL/GenBank/DDBJ databases">
        <title>M. sibirica DSM 26468T genome.</title>
        <authorList>
            <person name="Thieme N."/>
            <person name="Rettenmaier R."/>
            <person name="Zverlov V."/>
            <person name="Liebl W."/>
        </authorList>
    </citation>
    <scope>NUCLEOTIDE SEQUENCE</scope>
    <source>
        <strain evidence="6">DSM 26468</strain>
    </source>
</reference>
<dbReference type="SMART" id="SM00052">
    <property type="entry name" value="EAL"/>
    <property type="match status" value="1"/>
</dbReference>
<dbReference type="InterPro" id="IPR001633">
    <property type="entry name" value="EAL_dom"/>
</dbReference>
<dbReference type="Proteomes" id="UP000623269">
    <property type="component" value="Unassembled WGS sequence"/>
</dbReference>
<feature type="domain" description="PAC" evidence="3">
    <location>
        <begin position="221"/>
        <end position="273"/>
    </location>
</feature>
<dbReference type="RefSeq" id="WP_197662009.1">
    <property type="nucleotide sequence ID" value="NZ_JAEAGR010000014.1"/>
</dbReference>
<dbReference type="InterPro" id="IPR035919">
    <property type="entry name" value="EAL_sf"/>
</dbReference>
<dbReference type="Gene3D" id="3.30.70.270">
    <property type="match status" value="1"/>
</dbReference>
<sequence>MDNILDSEVFDNLNRKYNLLKQNMDYSQKLMNLGSWTHHLLTDEVFLSDGIYDIIEIQKKNSNLTLEEYYKYVHPDDLDKVKTTISKSLHSNDYDIEYRLLLPDNVEKYIYEKTKVLYNNKGNPYIIIGIIQDISHQKSLEKEWKSFRDDLNQAQKVAGFGSWKYYQDKDYINWSEEVYHIYNVKPQDLKKDFNSFISLIHPEDQENVKNKIRECFLGQPYEVEYRILLEDNSVKYIIGKGEPIYNSNNDIVGILGTVHDITEKKILEIKIKRALDNLSNAQALAHIGSWEVDLSTGKHYWSDETYRIYGITPSQYDNSFEGFLEYVHPMDRHIILNVMEYPPEEDKFDMEFRIVRPDGSIRNAYQIMEIIYDVNKKPIYIYGTIQDITEKKQLEKKLEHTEIEIQKMQKQNQSFQTDSKDFFMLISSSGVIFYISHISFEDTGFRAKEVIGKNISVFFTNKNKFKLNDMLNAVLESSDKSVKEIISYVTRLGKLKYFEIKMTNYLSDPDIKGIAVYWNNITDRIEAERKMIYIATHDELTKLPNRYYMEKRMIQQPSSSSSKLSTTLILIEMNEYKFIQDSLGYKAADQLLVKFTKRLKEYLSKDVFLCRYSTDQFVIILDNNSKINCERIAQDIVNLFSQSFKVDNYELFIAVSLGISTYPEDGQNFIALMKHANSALIRSRERGKNKYQFYSPDMGINNYKDFELRNDLHKAIEREQIRIYYQPLVDLKTNEILAVEALIRWEHPVWGLVPPNEFLSIASETGLIIELGKWMLKEACRNYKQWIAEKLPSIKVSLNYSALQFYEKDFVDNIKSIINEFQLDPNFIIIEITESVLIDRLDNVISDIKKLREMGIHIALDDFGTGFSSLAYLNNMHIDVIKIDRSFIMNMSTDERSLIIITAIIKMAQELRIKIVAEGIEDWEQLLMLRRLNCHVGQGFLYSRPVSALECKKLLRKRFCKPQIVNNVDEKPFVERRKYFRVQFHELLEGTITILKIGEKQAGVGNSKVLIKNMGPGGLCFISNIRFPVRRDIILQFTTQLLGTTLKVFGCPAWSAELEENYYEYGIEFTFDENDRMNVTKILNQYQIKLKNNRGFQEGAFVSSSIKAYFNSLIN</sequence>
<dbReference type="InterPro" id="IPR035965">
    <property type="entry name" value="PAS-like_dom_sf"/>
</dbReference>
<evidence type="ECO:0000259" key="3">
    <source>
        <dbReference type="PROSITE" id="PS50113"/>
    </source>
</evidence>
<dbReference type="CDD" id="cd01949">
    <property type="entry name" value="GGDEF"/>
    <property type="match status" value="1"/>
</dbReference>
<dbReference type="Gene3D" id="3.20.20.450">
    <property type="entry name" value="EAL domain"/>
    <property type="match status" value="1"/>
</dbReference>
<dbReference type="SUPFAM" id="SSF55073">
    <property type="entry name" value="Nucleotide cyclase"/>
    <property type="match status" value="1"/>
</dbReference>
<dbReference type="Pfam" id="PF00990">
    <property type="entry name" value="GGDEF"/>
    <property type="match status" value="1"/>
</dbReference>
<dbReference type="NCBIfam" id="TIGR00229">
    <property type="entry name" value="sensory_box"/>
    <property type="match status" value="3"/>
</dbReference>
<dbReference type="EMBL" id="JAEAGR010000014">
    <property type="protein sequence ID" value="MBH1941760.1"/>
    <property type="molecule type" value="Genomic_DNA"/>
</dbReference>
<dbReference type="NCBIfam" id="TIGR00254">
    <property type="entry name" value="GGDEF"/>
    <property type="match status" value="1"/>
</dbReference>
<dbReference type="SUPFAM" id="SSF141868">
    <property type="entry name" value="EAL domain-like"/>
    <property type="match status" value="1"/>
</dbReference>
<dbReference type="InterPro" id="IPR000014">
    <property type="entry name" value="PAS"/>
</dbReference>
<dbReference type="SMART" id="SM00091">
    <property type="entry name" value="PAS"/>
    <property type="match status" value="3"/>
</dbReference>
<proteinExistence type="predicted"/>
<dbReference type="PANTHER" id="PTHR44757:SF2">
    <property type="entry name" value="BIOFILM ARCHITECTURE MAINTENANCE PROTEIN MBAA"/>
    <property type="match status" value="1"/>
</dbReference>
<dbReference type="Pfam" id="PF00989">
    <property type="entry name" value="PAS"/>
    <property type="match status" value="1"/>
</dbReference>
<evidence type="ECO:0000256" key="1">
    <source>
        <dbReference type="SAM" id="Coils"/>
    </source>
</evidence>
<dbReference type="InterPro" id="IPR013767">
    <property type="entry name" value="PAS_fold"/>
</dbReference>
<dbReference type="PANTHER" id="PTHR44757">
    <property type="entry name" value="DIGUANYLATE CYCLASE DGCP"/>
    <property type="match status" value="1"/>
</dbReference>
<dbReference type="InterPro" id="IPR052155">
    <property type="entry name" value="Biofilm_reg_signaling"/>
</dbReference>
<dbReference type="Gene3D" id="3.30.450.20">
    <property type="entry name" value="PAS domain"/>
    <property type="match status" value="4"/>
</dbReference>
<dbReference type="InterPro" id="IPR043128">
    <property type="entry name" value="Rev_trsase/Diguanyl_cyclase"/>
</dbReference>
<accession>A0A8J7H3U9</accession>
<evidence type="ECO:0000313" key="6">
    <source>
        <dbReference type="EMBL" id="MBH1941760.1"/>
    </source>
</evidence>
<evidence type="ECO:0000259" key="5">
    <source>
        <dbReference type="PROSITE" id="PS50887"/>
    </source>
</evidence>
<dbReference type="CDD" id="cd00130">
    <property type="entry name" value="PAS"/>
    <property type="match status" value="1"/>
</dbReference>
<dbReference type="InterPro" id="IPR029787">
    <property type="entry name" value="Nucleotide_cyclase"/>
</dbReference>
<feature type="domain" description="PAC" evidence="3">
    <location>
        <begin position="94"/>
        <end position="146"/>
    </location>
</feature>
<dbReference type="GO" id="GO:0006355">
    <property type="term" value="P:regulation of DNA-templated transcription"/>
    <property type="evidence" value="ECO:0007669"/>
    <property type="project" value="InterPro"/>
</dbReference>
<dbReference type="InterPro" id="IPR013655">
    <property type="entry name" value="PAS_fold_3"/>
</dbReference>
<dbReference type="Pfam" id="PF00563">
    <property type="entry name" value="EAL"/>
    <property type="match status" value="1"/>
</dbReference>
<dbReference type="InterPro" id="IPR001610">
    <property type="entry name" value="PAC"/>
</dbReference>
<name>A0A8J7H3U9_9FIRM</name>
<dbReference type="Gene3D" id="2.10.70.100">
    <property type="match status" value="3"/>
</dbReference>
<dbReference type="Pfam" id="PF08447">
    <property type="entry name" value="PAS_3"/>
    <property type="match status" value="3"/>
</dbReference>
<evidence type="ECO:0000259" key="2">
    <source>
        <dbReference type="PROSITE" id="PS50112"/>
    </source>
</evidence>
<dbReference type="SMART" id="SM00086">
    <property type="entry name" value="PAC"/>
    <property type="match status" value="3"/>
</dbReference>
<feature type="domain" description="PAS" evidence="2">
    <location>
        <begin position="421"/>
        <end position="478"/>
    </location>
</feature>
<dbReference type="InterPro" id="IPR000700">
    <property type="entry name" value="PAS-assoc_C"/>
</dbReference>
<dbReference type="PROSITE" id="PS50113">
    <property type="entry name" value="PAC"/>
    <property type="match status" value="3"/>
</dbReference>
<dbReference type="SUPFAM" id="SSF55785">
    <property type="entry name" value="PYP-like sensor domain (PAS domain)"/>
    <property type="match status" value="4"/>
</dbReference>
<dbReference type="SMART" id="SM00267">
    <property type="entry name" value="GGDEF"/>
    <property type="match status" value="1"/>
</dbReference>
<feature type="coiled-coil region" evidence="1">
    <location>
        <begin position="391"/>
        <end position="418"/>
    </location>
</feature>
<feature type="domain" description="EAL" evidence="4">
    <location>
        <begin position="705"/>
        <end position="959"/>
    </location>
</feature>
<evidence type="ECO:0000259" key="4">
    <source>
        <dbReference type="PROSITE" id="PS50883"/>
    </source>
</evidence>
<comment type="caution">
    <text evidence="6">The sequence shown here is derived from an EMBL/GenBank/DDBJ whole genome shotgun (WGS) entry which is preliminary data.</text>
</comment>